<keyword evidence="11" id="KW-1185">Reference proteome</keyword>
<comment type="subcellular location">
    <subcellularLocation>
        <location evidence="9">Cytoplasm</location>
    </subcellularLocation>
</comment>
<evidence type="ECO:0000256" key="7">
    <source>
        <dbReference type="ARBA" id="ARBA00022842"/>
    </source>
</evidence>
<dbReference type="SUPFAM" id="SSF52540">
    <property type="entry name" value="P-loop containing nucleoside triphosphate hydrolases"/>
    <property type="match status" value="1"/>
</dbReference>
<keyword evidence="1 9" id="KW-0963">Cytoplasm</keyword>
<dbReference type="GO" id="GO:0004141">
    <property type="term" value="F:dethiobiotin synthase activity"/>
    <property type="evidence" value="ECO:0007669"/>
    <property type="project" value="UniProtKB-EC"/>
</dbReference>
<keyword evidence="4 9" id="KW-0547">Nucleotide-binding</keyword>
<reference evidence="10 11" key="1">
    <citation type="submission" date="2022-05" db="EMBL/GenBank/DDBJ databases">
        <title>Genome Sequencing of Bee-Associated Microbes.</title>
        <authorList>
            <person name="Dunlap C."/>
        </authorList>
    </citation>
    <scope>NUCLEOTIDE SEQUENCE [LARGE SCALE GENOMIC DNA]</scope>
    <source>
        <strain evidence="10 11">NRRL B-14613</strain>
    </source>
</reference>
<accession>A0ABT4FXC1</accession>
<evidence type="ECO:0000256" key="5">
    <source>
        <dbReference type="ARBA" id="ARBA00022756"/>
    </source>
</evidence>
<evidence type="ECO:0000256" key="2">
    <source>
        <dbReference type="ARBA" id="ARBA00022598"/>
    </source>
</evidence>
<gene>
    <name evidence="9 10" type="primary">bioD</name>
    <name evidence="10" type="ORF">M5W83_16850</name>
</gene>
<protein>
    <recommendedName>
        <fullName evidence="9">ATP-dependent dethiobiotin synthetase BioD</fullName>
        <ecNumber evidence="9">6.3.3.3</ecNumber>
    </recommendedName>
    <alternativeName>
        <fullName evidence="9">DTB synthetase</fullName>
        <shortName evidence="9">DTBS</shortName>
    </alternativeName>
    <alternativeName>
        <fullName evidence="9">Dethiobiotin synthase</fullName>
    </alternativeName>
</protein>
<sequence>MMPDTLPLPKRVNAAGLFVSSTGTEVGKTVVASGLAAYLHSVRRRRVSLWKPVQSGVALGSPDADSYRLRMGSGMSELAEEDIATWTLREPLAPWMAYEREGIRFAAEALMEEGRRRLESDAFLLAEGAGGIAVPLTREVTMADLAQGLGLPLLLVSAPGLGTVSHTVTAISYARQRGIDDIAVVLSGPPEAASEKEIEENVRMIEAMTNVPVLGLMPWLPQPQGMQAVDPSAWAAWRKRWLQCTMRLSRLTQWLEDREWGEKKER</sequence>
<evidence type="ECO:0000256" key="4">
    <source>
        <dbReference type="ARBA" id="ARBA00022741"/>
    </source>
</evidence>
<feature type="binding site" evidence="9">
    <location>
        <begin position="25"/>
        <end position="30"/>
    </location>
    <ligand>
        <name>ATP</name>
        <dbReference type="ChEBI" id="CHEBI:30616"/>
    </ligand>
</feature>
<keyword evidence="3 9" id="KW-0479">Metal-binding</keyword>
<dbReference type="RefSeq" id="WP_244194212.1">
    <property type="nucleotide sequence ID" value="NZ_CABMNB010000028.1"/>
</dbReference>
<comment type="pathway">
    <text evidence="9">Cofactor biosynthesis; biotin biosynthesis; biotin from 7,8-diaminononanoate: step 1/2.</text>
</comment>
<dbReference type="Pfam" id="PF13500">
    <property type="entry name" value="AAA_26"/>
    <property type="match status" value="1"/>
</dbReference>
<feature type="binding site" evidence="9">
    <location>
        <position position="224"/>
    </location>
    <ligand>
        <name>ATP</name>
        <dbReference type="ChEBI" id="CHEBI:30616"/>
    </ligand>
</feature>
<feature type="binding site" evidence="9">
    <location>
        <position position="127"/>
    </location>
    <ligand>
        <name>Mg(2+)</name>
        <dbReference type="ChEBI" id="CHEBI:18420"/>
    </ligand>
</feature>
<evidence type="ECO:0000256" key="8">
    <source>
        <dbReference type="ARBA" id="ARBA00047386"/>
    </source>
</evidence>
<dbReference type="EMBL" id="JAMDMM010000030">
    <property type="protein sequence ID" value="MCY9608811.1"/>
    <property type="molecule type" value="Genomic_DNA"/>
</dbReference>
<dbReference type="InterPro" id="IPR027417">
    <property type="entry name" value="P-loop_NTPase"/>
</dbReference>
<comment type="function">
    <text evidence="9">Catalyzes a mechanistically unusual reaction, the ATP-dependent insertion of CO2 between the N7 and N8 nitrogen atoms of 7,8-diaminopelargonic acid (DAPA, also called 7,8-diammoniononanoate) to form a ureido ring.</text>
</comment>
<keyword evidence="5 9" id="KW-0093">Biotin biosynthesis</keyword>
<comment type="caution">
    <text evidence="9">Lacks conserved residue(s) required for the propagation of feature annotation.</text>
</comment>
<evidence type="ECO:0000313" key="10">
    <source>
        <dbReference type="EMBL" id="MCY9608811.1"/>
    </source>
</evidence>
<evidence type="ECO:0000313" key="11">
    <source>
        <dbReference type="Proteomes" id="UP001209276"/>
    </source>
</evidence>
<proteinExistence type="inferred from homology"/>
<evidence type="ECO:0000256" key="3">
    <source>
        <dbReference type="ARBA" id="ARBA00022723"/>
    </source>
</evidence>
<name>A0ABT4FXC1_PANTH</name>
<feature type="binding site" evidence="9">
    <location>
        <position position="65"/>
    </location>
    <ligand>
        <name>Mg(2+)</name>
        <dbReference type="ChEBI" id="CHEBI:18420"/>
    </ligand>
</feature>
<feature type="binding site" evidence="9">
    <location>
        <position position="29"/>
    </location>
    <ligand>
        <name>Mg(2+)</name>
        <dbReference type="ChEBI" id="CHEBI:18420"/>
    </ligand>
</feature>
<dbReference type="NCBIfam" id="TIGR00347">
    <property type="entry name" value="bioD"/>
    <property type="match status" value="1"/>
</dbReference>
<dbReference type="EC" id="6.3.3.3" evidence="9"/>
<feature type="binding site" evidence="9">
    <location>
        <position position="65"/>
    </location>
    <ligand>
        <name>ATP</name>
        <dbReference type="ChEBI" id="CHEBI:30616"/>
    </ligand>
</feature>
<dbReference type="PANTHER" id="PTHR43210">
    <property type="entry name" value="DETHIOBIOTIN SYNTHETASE"/>
    <property type="match status" value="1"/>
</dbReference>
<comment type="similarity">
    <text evidence="9">Belongs to the dethiobiotin synthetase family.</text>
</comment>
<dbReference type="GeneID" id="76998277"/>
<keyword evidence="7 9" id="KW-0460">Magnesium</keyword>
<feature type="binding site" evidence="9">
    <location>
        <begin position="127"/>
        <end position="130"/>
    </location>
    <ligand>
        <name>ATP</name>
        <dbReference type="ChEBI" id="CHEBI:30616"/>
    </ligand>
</feature>
<dbReference type="InterPro" id="IPR004472">
    <property type="entry name" value="DTB_synth_BioD"/>
</dbReference>
<dbReference type="HAMAP" id="MF_00336">
    <property type="entry name" value="BioD"/>
    <property type="match status" value="1"/>
</dbReference>
<feature type="active site" evidence="9">
    <location>
        <position position="51"/>
    </location>
</feature>
<comment type="subunit">
    <text evidence="9">Homodimer.</text>
</comment>
<dbReference type="PANTHER" id="PTHR43210:SF2">
    <property type="entry name" value="ATP-DEPENDENT DETHIOBIOTIN SYNTHETASE BIOD 2"/>
    <property type="match status" value="1"/>
</dbReference>
<keyword evidence="6 9" id="KW-0067">ATP-binding</keyword>
<dbReference type="Gene3D" id="3.40.50.300">
    <property type="entry name" value="P-loop containing nucleotide triphosphate hydrolases"/>
    <property type="match status" value="1"/>
</dbReference>
<comment type="catalytic activity">
    <reaction evidence="8">
        <text>(7R,8S)-8-amino-7-(carboxyamino)nonanoate + ATP = (4R,5S)-dethiobiotin + ADP + phosphate + H(+)</text>
        <dbReference type="Rhea" id="RHEA:63684"/>
        <dbReference type="ChEBI" id="CHEBI:15378"/>
        <dbReference type="ChEBI" id="CHEBI:30616"/>
        <dbReference type="ChEBI" id="CHEBI:43474"/>
        <dbReference type="ChEBI" id="CHEBI:149470"/>
        <dbReference type="ChEBI" id="CHEBI:149473"/>
        <dbReference type="ChEBI" id="CHEBI:456216"/>
    </reaction>
</comment>
<organism evidence="10 11">
    <name type="scientific">Paenibacillus thiaminolyticus</name>
    <name type="common">Bacillus thiaminolyticus</name>
    <dbReference type="NCBI Taxonomy" id="49283"/>
    <lineage>
        <taxon>Bacteria</taxon>
        <taxon>Bacillati</taxon>
        <taxon>Bacillota</taxon>
        <taxon>Bacilli</taxon>
        <taxon>Bacillales</taxon>
        <taxon>Paenibacillaceae</taxon>
        <taxon>Paenibacillus</taxon>
    </lineage>
</organism>
<comment type="cofactor">
    <cofactor evidence="9">
        <name>Mg(2+)</name>
        <dbReference type="ChEBI" id="CHEBI:18420"/>
    </cofactor>
</comment>
<keyword evidence="2 9" id="KW-0436">Ligase</keyword>
<evidence type="ECO:0000256" key="6">
    <source>
        <dbReference type="ARBA" id="ARBA00022840"/>
    </source>
</evidence>
<dbReference type="Proteomes" id="UP001209276">
    <property type="component" value="Unassembled WGS sequence"/>
</dbReference>
<comment type="caution">
    <text evidence="10">The sequence shown here is derived from an EMBL/GenBank/DDBJ whole genome shotgun (WGS) entry which is preliminary data.</text>
</comment>
<comment type="catalytic activity">
    <reaction evidence="9">
        <text>(7R,8S)-7,8-diammoniononanoate + CO2 + ATP = (4R,5S)-dethiobiotin + ADP + phosphate + 3 H(+)</text>
        <dbReference type="Rhea" id="RHEA:15805"/>
        <dbReference type="ChEBI" id="CHEBI:15378"/>
        <dbReference type="ChEBI" id="CHEBI:16526"/>
        <dbReference type="ChEBI" id="CHEBI:30616"/>
        <dbReference type="ChEBI" id="CHEBI:43474"/>
        <dbReference type="ChEBI" id="CHEBI:149469"/>
        <dbReference type="ChEBI" id="CHEBI:149473"/>
        <dbReference type="ChEBI" id="CHEBI:456216"/>
        <dbReference type="EC" id="6.3.3.3"/>
    </reaction>
</comment>
<evidence type="ECO:0000256" key="1">
    <source>
        <dbReference type="ARBA" id="ARBA00022490"/>
    </source>
</evidence>
<evidence type="ECO:0000256" key="9">
    <source>
        <dbReference type="HAMAP-Rule" id="MF_00336"/>
    </source>
</evidence>
<feature type="binding site" evidence="9">
    <location>
        <position position="55"/>
    </location>
    <ligand>
        <name>substrate</name>
    </ligand>
</feature>
<dbReference type="CDD" id="cd03109">
    <property type="entry name" value="DTBS"/>
    <property type="match status" value="1"/>
</dbReference>
<feature type="binding site" evidence="9">
    <location>
        <begin position="218"/>
        <end position="220"/>
    </location>
    <ligand>
        <name>ATP</name>
        <dbReference type="ChEBI" id="CHEBI:30616"/>
    </ligand>
</feature>